<comment type="caution">
    <text evidence="3">The sequence shown here is derived from an EMBL/GenBank/DDBJ whole genome shotgun (WGS) entry which is preliminary data.</text>
</comment>
<dbReference type="GO" id="GO:0016787">
    <property type="term" value="F:hydrolase activity"/>
    <property type="evidence" value="ECO:0007669"/>
    <property type="project" value="UniProtKB-KW"/>
</dbReference>
<evidence type="ECO:0000313" key="4">
    <source>
        <dbReference type="Proteomes" id="UP000004226"/>
    </source>
</evidence>
<dbReference type="PANTHER" id="PTHR48081">
    <property type="entry name" value="AB HYDROLASE SUPERFAMILY PROTEIN C4A8.06C"/>
    <property type="match status" value="1"/>
</dbReference>
<protein>
    <submittedName>
        <fullName evidence="3">Hydrolase, alpha/beta domain protein</fullName>
    </submittedName>
</protein>
<proteinExistence type="predicted"/>
<accession>D0GMB0</accession>
<gene>
    <name evidence="3" type="ORF">HMPREF0554_1324</name>
</gene>
<organism evidence="3 4">
    <name type="scientific">Pseudoleptotrichia goodfellowii F0264</name>
    <dbReference type="NCBI Taxonomy" id="596323"/>
    <lineage>
        <taxon>Bacteria</taxon>
        <taxon>Fusobacteriati</taxon>
        <taxon>Fusobacteriota</taxon>
        <taxon>Fusobacteriia</taxon>
        <taxon>Fusobacteriales</taxon>
        <taxon>Leptotrichiaceae</taxon>
        <taxon>Pseudoleptotrichia</taxon>
    </lineage>
</organism>
<dbReference type="EMBL" id="ADAD01000134">
    <property type="protein sequence ID" value="EEY34748.1"/>
    <property type="molecule type" value="Genomic_DNA"/>
</dbReference>
<dbReference type="eggNOG" id="COG0657">
    <property type="taxonomic scope" value="Bacteria"/>
</dbReference>
<dbReference type="InterPro" id="IPR050300">
    <property type="entry name" value="GDXG_lipolytic_enzyme"/>
</dbReference>
<evidence type="ECO:0000259" key="2">
    <source>
        <dbReference type="Pfam" id="PF07859"/>
    </source>
</evidence>
<dbReference type="Pfam" id="PF07859">
    <property type="entry name" value="Abhydrolase_3"/>
    <property type="match status" value="1"/>
</dbReference>
<dbReference type="InterPro" id="IPR029058">
    <property type="entry name" value="AB_hydrolase_fold"/>
</dbReference>
<sequence>MSLLSDIAVPVAKLVNAKRGNEKAMENPRRDTDFFNRNNFDKSFQTDEEFIDGFQVITVKTEKSLNRHVIFLHGGGYVLRAVRSHKNIVERMVKKYNLKVTFVDYPLAPEDTVDKAHDVLMKAYKSVAEKNREDDFYFFGDSAGGGLALAFLQVARDEKIVPFPKKTVLMSPWLDVSMTNEEIKDFEEKDPLLPVHSLIKAGKQFAGNMDVKSPLVSPIYGNMDNLGEIMLLFGTNEVLYPDCMKLSDMLDTAFGTTVELYVGENLCHDWILAPLKETDEALDAIGKFYLE</sequence>
<feature type="domain" description="Alpha/beta hydrolase fold-3" evidence="2">
    <location>
        <begin position="69"/>
        <end position="271"/>
    </location>
</feature>
<dbReference type="RefSeq" id="WP_006807650.1">
    <property type="nucleotide sequence ID" value="NZ_ADAD01000134.1"/>
</dbReference>
<dbReference type="SUPFAM" id="SSF53474">
    <property type="entry name" value="alpha/beta-Hydrolases"/>
    <property type="match status" value="1"/>
</dbReference>
<evidence type="ECO:0000256" key="1">
    <source>
        <dbReference type="ARBA" id="ARBA00022801"/>
    </source>
</evidence>
<name>D0GMB0_9FUSO</name>
<dbReference type="AlphaFoldDB" id="D0GMB0"/>
<reference evidence="3 4" key="1">
    <citation type="submission" date="2009-10" db="EMBL/GenBank/DDBJ databases">
        <authorList>
            <person name="Harkins D.M."/>
            <person name="Madupu R."/>
            <person name="Durkin A.S."/>
            <person name="Torralba M."/>
            <person name="Methe B."/>
            <person name="Sutton G.G."/>
            <person name="Strausberg R.L."/>
            <person name="Nelson K.E."/>
        </authorList>
    </citation>
    <scope>NUCLEOTIDE SEQUENCE [LARGE SCALE GENOMIC DNA]</scope>
    <source>
        <strain evidence="3 4">F0264</strain>
    </source>
</reference>
<dbReference type="Proteomes" id="UP000004226">
    <property type="component" value="Unassembled WGS sequence"/>
</dbReference>
<keyword evidence="1 3" id="KW-0378">Hydrolase</keyword>
<dbReference type="Gene3D" id="3.40.50.1820">
    <property type="entry name" value="alpha/beta hydrolase"/>
    <property type="match status" value="1"/>
</dbReference>
<evidence type="ECO:0000313" key="3">
    <source>
        <dbReference type="EMBL" id="EEY34748.1"/>
    </source>
</evidence>
<keyword evidence="4" id="KW-1185">Reference proteome</keyword>
<dbReference type="InterPro" id="IPR013094">
    <property type="entry name" value="AB_hydrolase_3"/>
</dbReference>
<dbReference type="PANTHER" id="PTHR48081:SF8">
    <property type="entry name" value="ALPHA_BETA HYDROLASE FOLD-3 DOMAIN-CONTAINING PROTEIN-RELATED"/>
    <property type="match status" value="1"/>
</dbReference>